<evidence type="ECO:0000313" key="3">
    <source>
        <dbReference type="Proteomes" id="UP000479710"/>
    </source>
</evidence>
<reference evidence="2 3" key="1">
    <citation type="submission" date="2019-11" db="EMBL/GenBank/DDBJ databases">
        <title>Whole genome sequence of Oryza granulata.</title>
        <authorList>
            <person name="Li W."/>
        </authorList>
    </citation>
    <scope>NUCLEOTIDE SEQUENCE [LARGE SCALE GENOMIC DNA]</scope>
    <source>
        <strain evidence="3">cv. Menghai</strain>
        <tissue evidence="2">Leaf</tissue>
    </source>
</reference>
<sequence length="119" mass="12668">MGAGEAAAERWSEGRRCWLLYAEERSWKLLSSSARSRRAQRPNRSCGGQAATNSGGPATLRPAGAQGRLAAARGRISLHWPCPEQGRGGSASVVVAMARRRAAMALRRGNPWCGAPGRV</sequence>
<evidence type="ECO:0000256" key="1">
    <source>
        <dbReference type="SAM" id="MobiDB-lite"/>
    </source>
</evidence>
<proteinExistence type="predicted"/>
<dbReference type="AlphaFoldDB" id="A0A6G1CRK4"/>
<organism evidence="2 3">
    <name type="scientific">Oryza meyeriana var. granulata</name>
    <dbReference type="NCBI Taxonomy" id="110450"/>
    <lineage>
        <taxon>Eukaryota</taxon>
        <taxon>Viridiplantae</taxon>
        <taxon>Streptophyta</taxon>
        <taxon>Embryophyta</taxon>
        <taxon>Tracheophyta</taxon>
        <taxon>Spermatophyta</taxon>
        <taxon>Magnoliopsida</taxon>
        <taxon>Liliopsida</taxon>
        <taxon>Poales</taxon>
        <taxon>Poaceae</taxon>
        <taxon>BOP clade</taxon>
        <taxon>Oryzoideae</taxon>
        <taxon>Oryzeae</taxon>
        <taxon>Oryzinae</taxon>
        <taxon>Oryza</taxon>
        <taxon>Oryza meyeriana</taxon>
    </lineage>
</organism>
<feature type="region of interest" description="Disordered" evidence="1">
    <location>
        <begin position="32"/>
        <end position="65"/>
    </location>
</feature>
<evidence type="ECO:0000313" key="2">
    <source>
        <dbReference type="EMBL" id="KAF0903108.1"/>
    </source>
</evidence>
<accession>A0A6G1CRK4</accession>
<comment type="caution">
    <text evidence="2">The sequence shown here is derived from an EMBL/GenBank/DDBJ whole genome shotgun (WGS) entry which is preliminary data.</text>
</comment>
<dbReference type="Proteomes" id="UP000479710">
    <property type="component" value="Unassembled WGS sequence"/>
</dbReference>
<name>A0A6G1CRK4_9ORYZ</name>
<protein>
    <submittedName>
        <fullName evidence="2">Uncharacterized protein</fullName>
    </submittedName>
</protein>
<gene>
    <name evidence="2" type="ORF">E2562_024584</name>
</gene>
<keyword evidence="3" id="KW-1185">Reference proteome</keyword>
<dbReference type="EMBL" id="SPHZ02000008">
    <property type="protein sequence ID" value="KAF0903108.1"/>
    <property type="molecule type" value="Genomic_DNA"/>
</dbReference>